<comment type="caution">
    <text evidence="3">The sequence shown here is derived from an EMBL/GenBank/DDBJ whole genome shotgun (WGS) entry which is preliminary data.</text>
</comment>
<feature type="domain" description="PE-PPE" evidence="2">
    <location>
        <begin position="43"/>
        <end position="98"/>
    </location>
</feature>
<evidence type="ECO:0000256" key="1">
    <source>
        <dbReference type="ARBA" id="ARBA00022801"/>
    </source>
</evidence>
<dbReference type="SUPFAM" id="SSF53474">
    <property type="entry name" value="alpha/beta-Hydrolases"/>
    <property type="match status" value="1"/>
</dbReference>
<evidence type="ECO:0000313" key="4">
    <source>
        <dbReference type="Proteomes" id="UP000225108"/>
    </source>
</evidence>
<accession>A0A2G3PFI6</accession>
<dbReference type="EMBL" id="PEBD01000012">
    <property type="protein sequence ID" value="PHV64570.1"/>
    <property type="molecule type" value="Genomic_DNA"/>
</dbReference>
<dbReference type="InterPro" id="IPR000675">
    <property type="entry name" value="Cutinase/axe"/>
</dbReference>
<dbReference type="Proteomes" id="UP000225108">
    <property type="component" value="Unassembled WGS sequence"/>
</dbReference>
<evidence type="ECO:0000259" key="2">
    <source>
        <dbReference type="Pfam" id="PF08237"/>
    </source>
</evidence>
<dbReference type="SMART" id="SM01110">
    <property type="entry name" value="Cutinase"/>
    <property type="match status" value="1"/>
</dbReference>
<dbReference type="InterPro" id="IPR029058">
    <property type="entry name" value="AB_hydrolase_fold"/>
</dbReference>
<dbReference type="Gene3D" id="3.40.50.1820">
    <property type="entry name" value="alpha/beta hydrolase"/>
    <property type="match status" value="1"/>
</dbReference>
<keyword evidence="1" id="KW-0378">Hydrolase</keyword>
<reference evidence="3 4" key="1">
    <citation type="submission" date="2017-10" db="EMBL/GenBank/DDBJ databases">
        <title>The draft genome sequence of Williamsia sp. BULT 1.1 isolated from the semi-arid grassland soils from South Africa.</title>
        <authorList>
            <person name="Kabwe M.H."/>
            <person name="Govender N."/>
            <person name="Mutseka Lunga P."/>
            <person name="Vikram S."/>
            <person name="Makhalanyane T.P."/>
        </authorList>
    </citation>
    <scope>NUCLEOTIDE SEQUENCE [LARGE SCALE GENOMIC DNA]</scope>
    <source>
        <strain evidence="3 4">BULT 1.1</strain>
    </source>
</reference>
<dbReference type="Pfam" id="PF08237">
    <property type="entry name" value="PE-PPE"/>
    <property type="match status" value="1"/>
</dbReference>
<dbReference type="GO" id="GO:0016787">
    <property type="term" value="F:hydrolase activity"/>
    <property type="evidence" value="ECO:0007669"/>
    <property type="project" value="UniProtKB-KW"/>
</dbReference>
<proteinExistence type="predicted"/>
<protein>
    <submittedName>
        <fullName evidence="3">PE-PPE domain-containing protein</fullName>
    </submittedName>
</protein>
<name>A0A2G3PFI6_WILMA</name>
<sequence length="282" mass="30730">MATVTILAVGGTGETHRKDPRTAVSGMLAQVTDRLDERFDCRWVRYPASYGPVPRRNGISYRESVAAGVDNLRAEMARASGPVMLIGYSQGAVVIRQLLAITHAHVAAVGFVADPYQPPGVVAGCDGFGLAGHGPGLPEGLPALWIGHPGDVICNASDDSLLRDLADLTATFSTRDVRSWFGGLWHILRSNSFQNAARTSLHPRQWRRDLRRLRVLAIELAGYLPTRVHLGRLVIANRRGGRHIAYGFEPLDPDGLTGCEMLSRWLQVQATFLPDTGRHDVA</sequence>
<gene>
    <name evidence="3" type="ORF">CSW57_22440</name>
</gene>
<dbReference type="InterPro" id="IPR013228">
    <property type="entry name" value="PE-PPE_C"/>
</dbReference>
<dbReference type="AlphaFoldDB" id="A0A2G3PFI6"/>
<dbReference type="RefSeq" id="WP_099384856.1">
    <property type="nucleotide sequence ID" value="NZ_PEBD01000012.1"/>
</dbReference>
<organism evidence="3 4">
    <name type="scientific">Williamsia marianensis</name>
    <dbReference type="NCBI Taxonomy" id="85044"/>
    <lineage>
        <taxon>Bacteria</taxon>
        <taxon>Bacillati</taxon>
        <taxon>Actinomycetota</taxon>
        <taxon>Actinomycetes</taxon>
        <taxon>Mycobacteriales</taxon>
        <taxon>Nocardiaceae</taxon>
        <taxon>Williamsia</taxon>
    </lineage>
</organism>
<evidence type="ECO:0000313" key="3">
    <source>
        <dbReference type="EMBL" id="PHV64570.1"/>
    </source>
</evidence>